<gene>
    <name evidence="1" type="ORF">SPARVUS_LOCUS14385674</name>
</gene>
<protein>
    <submittedName>
        <fullName evidence="1">Uncharacterized protein</fullName>
    </submittedName>
</protein>
<reference evidence="1" key="1">
    <citation type="submission" date="2023-05" db="EMBL/GenBank/DDBJ databases">
        <authorList>
            <person name="Stuckert A."/>
        </authorList>
    </citation>
    <scope>NUCLEOTIDE SEQUENCE</scope>
</reference>
<sequence>LASGVYRRRTPSYSGGRKFNVGSDFICSGHSLAMWPYCRQAQQRGPLLMCPPQLSYPEWSCARC</sequence>
<evidence type="ECO:0000313" key="2">
    <source>
        <dbReference type="Proteomes" id="UP001162483"/>
    </source>
</evidence>
<keyword evidence="2" id="KW-1185">Reference proteome</keyword>
<dbReference type="Proteomes" id="UP001162483">
    <property type="component" value="Unassembled WGS sequence"/>
</dbReference>
<accession>A0ABN9GMX0</accession>
<name>A0ABN9GMX0_9NEOB</name>
<proteinExistence type="predicted"/>
<feature type="non-terminal residue" evidence="1">
    <location>
        <position position="1"/>
    </location>
</feature>
<dbReference type="EMBL" id="CATNWA010018903">
    <property type="protein sequence ID" value="CAI9610219.1"/>
    <property type="molecule type" value="Genomic_DNA"/>
</dbReference>
<organism evidence="1 2">
    <name type="scientific">Staurois parvus</name>
    <dbReference type="NCBI Taxonomy" id="386267"/>
    <lineage>
        <taxon>Eukaryota</taxon>
        <taxon>Metazoa</taxon>
        <taxon>Chordata</taxon>
        <taxon>Craniata</taxon>
        <taxon>Vertebrata</taxon>
        <taxon>Euteleostomi</taxon>
        <taxon>Amphibia</taxon>
        <taxon>Batrachia</taxon>
        <taxon>Anura</taxon>
        <taxon>Neobatrachia</taxon>
        <taxon>Ranoidea</taxon>
        <taxon>Ranidae</taxon>
        <taxon>Staurois</taxon>
    </lineage>
</organism>
<evidence type="ECO:0000313" key="1">
    <source>
        <dbReference type="EMBL" id="CAI9610219.1"/>
    </source>
</evidence>
<comment type="caution">
    <text evidence="1">The sequence shown here is derived from an EMBL/GenBank/DDBJ whole genome shotgun (WGS) entry which is preliminary data.</text>
</comment>